<dbReference type="AlphaFoldDB" id="A0A0V0RD00"/>
<proteinExistence type="predicted"/>
<gene>
    <name evidence="1" type="ORF">T07_1669</name>
</gene>
<protein>
    <submittedName>
        <fullName evidence="1">Uncharacterized protein</fullName>
    </submittedName>
</protein>
<keyword evidence="2" id="KW-1185">Reference proteome</keyword>
<organism evidence="1 2">
    <name type="scientific">Trichinella nelsoni</name>
    <dbReference type="NCBI Taxonomy" id="6336"/>
    <lineage>
        <taxon>Eukaryota</taxon>
        <taxon>Metazoa</taxon>
        <taxon>Ecdysozoa</taxon>
        <taxon>Nematoda</taxon>
        <taxon>Enoplea</taxon>
        <taxon>Dorylaimia</taxon>
        <taxon>Trichinellida</taxon>
        <taxon>Trichinellidae</taxon>
        <taxon>Trichinella</taxon>
    </lineage>
</organism>
<dbReference type="EMBL" id="JYDL01000803">
    <property type="protein sequence ID" value="KRX12104.1"/>
    <property type="molecule type" value="Genomic_DNA"/>
</dbReference>
<name>A0A0V0RD00_9BILA</name>
<sequence>MRFSDEKKPRMTFHHCFQSKRMYNCAFWSVHFVRVHKPPYQPSVEYEQADIFMEEQ</sequence>
<evidence type="ECO:0000313" key="1">
    <source>
        <dbReference type="EMBL" id="KRX12104.1"/>
    </source>
</evidence>
<reference evidence="1 2" key="1">
    <citation type="submission" date="2015-01" db="EMBL/GenBank/DDBJ databases">
        <title>Evolution of Trichinella species and genotypes.</title>
        <authorList>
            <person name="Korhonen P.K."/>
            <person name="Edoardo P."/>
            <person name="Giuseppe L.R."/>
            <person name="Gasser R.B."/>
        </authorList>
    </citation>
    <scope>NUCLEOTIDE SEQUENCE [LARGE SCALE GENOMIC DNA]</scope>
    <source>
        <strain evidence="1">ISS37</strain>
    </source>
</reference>
<dbReference type="Proteomes" id="UP000054630">
    <property type="component" value="Unassembled WGS sequence"/>
</dbReference>
<evidence type="ECO:0000313" key="2">
    <source>
        <dbReference type="Proteomes" id="UP000054630"/>
    </source>
</evidence>
<accession>A0A0V0RD00</accession>
<comment type="caution">
    <text evidence="1">The sequence shown here is derived from an EMBL/GenBank/DDBJ whole genome shotgun (WGS) entry which is preliminary data.</text>
</comment>